<dbReference type="EMBL" id="MFKF01000191">
    <property type="protein sequence ID" value="OGG51201.1"/>
    <property type="molecule type" value="Genomic_DNA"/>
</dbReference>
<dbReference type="GO" id="GO:0000272">
    <property type="term" value="P:polysaccharide catabolic process"/>
    <property type="evidence" value="ECO:0007669"/>
    <property type="project" value="InterPro"/>
</dbReference>
<feature type="signal peptide" evidence="1">
    <location>
        <begin position="1"/>
        <end position="19"/>
    </location>
</feature>
<evidence type="ECO:0000313" key="2">
    <source>
        <dbReference type="EMBL" id="OGG51201.1"/>
    </source>
</evidence>
<dbReference type="NCBIfam" id="NF045524">
    <property type="entry name" value="MXAN_6640_HExxH"/>
    <property type="match status" value="1"/>
</dbReference>
<gene>
    <name evidence="2" type="ORF">A3F84_04960</name>
</gene>
<dbReference type="SUPFAM" id="SSF63446">
    <property type="entry name" value="Type I dockerin domain"/>
    <property type="match status" value="1"/>
</dbReference>
<evidence type="ECO:0000313" key="3">
    <source>
        <dbReference type="Proteomes" id="UP000178606"/>
    </source>
</evidence>
<protein>
    <recommendedName>
        <fullName evidence="4">EF-hand domain-containing protein</fullName>
    </recommendedName>
</protein>
<accession>A0A1F6CQ90</accession>
<dbReference type="Gene3D" id="1.10.1330.10">
    <property type="entry name" value="Dockerin domain"/>
    <property type="match status" value="1"/>
</dbReference>
<evidence type="ECO:0000256" key="1">
    <source>
        <dbReference type="SAM" id="SignalP"/>
    </source>
</evidence>
<feature type="chain" id="PRO_5009523494" description="EF-hand domain-containing protein" evidence="1">
    <location>
        <begin position="20"/>
        <end position="532"/>
    </location>
</feature>
<keyword evidence="1" id="KW-0732">Signal</keyword>
<name>A0A1F6CQ90_HANXR</name>
<dbReference type="InterPro" id="IPR036439">
    <property type="entry name" value="Dockerin_dom_sf"/>
</dbReference>
<dbReference type="AlphaFoldDB" id="A0A1F6CQ90"/>
<evidence type="ECO:0008006" key="4">
    <source>
        <dbReference type="Google" id="ProtNLM"/>
    </source>
</evidence>
<comment type="caution">
    <text evidence="2">The sequence shown here is derived from an EMBL/GenBank/DDBJ whole genome shotgun (WGS) entry which is preliminary data.</text>
</comment>
<dbReference type="Proteomes" id="UP000178606">
    <property type="component" value="Unassembled WGS sequence"/>
</dbReference>
<organism evidence="2 3">
    <name type="scientific">Handelsmanbacteria sp. (strain RIFCSPLOWO2_12_FULL_64_10)</name>
    <dbReference type="NCBI Taxonomy" id="1817868"/>
    <lineage>
        <taxon>Bacteria</taxon>
        <taxon>Candidatus Handelsmaniibacteriota</taxon>
    </lineage>
</organism>
<proteinExistence type="predicted"/>
<reference evidence="2 3" key="1">
    <citation type="journal article" date="2016" name="Nat. Commun.">
        <title>Thousands of microbial genomes shed light on interconnected biogeochemical processes in an aquifer system.</title>
        <authorList>
            <person name="Anantharaman K."/>
            <person name="Brown C.T."/>
            <person name="Hug L.A."/>
            <person name="Sharon I."/>
            <person name="Castelle C.J."/>
            <person name="Probst A.J."/>
            <person name="Thomas B.C."/>
            <person name="Singh A."/>
            <person name="Wilkins M.J."/>
            <person name="Karaoz U."/>
            <person name="Brodie E.L."/>
            <person name="Williams K.H."/>
            <person name="Hubbard S.S."/>
            <person name="Banfield J.F."/>
        </authorList>
    </citation>
    <scope>NUCLEOTIDE SEQUENCE [LARGE SCALE GENOMIC DNA]</scope>
    <source>
        <strain evidence="3">RIFCSPLOWO2_12_FULL_64_10</strain>
    </source>
</reference>
<dbReference type="PROSITE" id="PS00018">
    <property type="entry name" value="EF_HAND_1"/>
    <property type="match status" value="2"/>
</dbReference>
<dbReference type="InterPro" id="IPR018247">
    <property type="entry name" value="EF_Hand_1_Ca_BS"/>
</dbReference>
<sequence>MKISLPALCILFPLSVAQADVPSDAPDPQTLADRALHLLDPSHAEACSHRATCGTATLMAVRRGWNDLPEKTRGRLALLLQQQGRPSTQAFYISNSGRFRIHYDTSGLHAVSLTDVNRNGVPDYVEEVGATADSAWSLQIDRFQFRPPPSDGASGGGTDQYDIYVQELSRSSAYGFTYPENASATTTTSYLEVDNNFTDSIYYSKGKNGLHATVAHEFFHAVQFGYYSLFDAQWWQEVTAVWMEDAAYPEVNDYYQYLPDFFKAPAVSLDRFLPFGDLHPFGSAVFVHNLHALFGIGPIRAGWERLSVQKRWDIQFIDDALPGGFDQAFPRFALWNYFTKTRARPGYYSKASDYPLVKTRTVPVGTGQAVTDSGRVDHLAADYLQFQSAGQPGGLSVDLTLSSSARWKVFALLIQPGDVRIMEVDGGRLRIPAWGQYDEVVVIPAALSLTGTLFTYRVSAEVRSDVLKPARAVGDFNGDGSVEFADFFAFADAFGKTAASAGFDPRYDLNGDGAVQFDDFFIFAAHFGEKSG</sequence>